<dbReference type="InterPro" id="IPR039309">
    <property type="entry name" value="BT1"/>
</dbReference>
<dbReference type="AlphaFoldDB" id="A0A517U3H8"/>
<evidence type="ECO:0000256" key="5">
    <source>
        <dbReference type="ARBA" id="ARBA00022989"/>
    </source>
</evidence>
<dbReference type="PANTHER" id="PTHR12778">
    <property type="entry name" value="SOLUTE CARRIER FAMILY 33 ACETYL-COA TRANSPORTER -RELATED"/>
    <property type="match status" value="1"/>
</dbReference>
<dbReference type="RefSeq" id="WP_145434867.1">
    <property type="nucleotide sequence ID" value="NZ_CP036339.1"/>
</dbReference>
<evidence type="ECO:0000256" key="4">
    <source>
        <dbReference type="ARBA" id="ARBA00022692"/>
    </source>
</evidence>
<keyword evidence="6 7" id="KW-0472">Membrane</keyword>
<proteinExistence type="inferred from homology"/>
<feature type="transmembrane region" description="Helical" evidence="7">
    <location>
        <begin position="590"/>
        <end position="610"/>
    </location>
</feature>
<dbReference type="InterPro" id="IPR036259">
    <property type="entry name" value="MFS_trans_sf"/>
</dbReference>
<evidence type="ECO:0000313" key="9">
    <source>
        <dbReference type="Proteomes" id="UP000317909"/>
    </source>
</evidence>
<feature type="transmembrane region" description="Helical" evidence="7">
    <location>
        <begin position="522"/>
        <end position="546"/>
    </location>
</feature>
<dbReference type="EMBL" id="CP036339">
    <property type="protein sequence ID" value="QDT75178.1"/>
    <property type="molecule type" value="Genomic_DNA"/>
</dbReference>
<dbReference type="Proteomes" id="UP000317909">
    <property type="component" value="Chromosome"/>
</dbReference>
<keyword evidence="5 7" id="KW-1133">Transmembrane helix</keyword>
<dbReference type="PANTHER" id="PTHR12778:SF10">
    <property type="entry name" value="MAJOR FACILITATOR SUPERFAMILY DOMAIN-CONTAINING PROTEIN 3"/>
    <property type="match status" value="1"/>
</dbReference>
<dbReference type="SUPFAM" id="SSF103473">
    <property type="entry name" value="MFS general substrate transporter"/>
    <property type="match status" value="2"/>
</dbReference>
<evidence type="ECO:0000256" key="3">
    <source>
        <dbReference type="ARBA" id="ARBA00022448"/>
    </source>
</evidence>
<dbReference type="GO" id="GO:0016020">
    <property type="term" value="C:membrane"/>
    <property type="evidence" value="ECO:0007669"/>
    <property type="project" value="UniProtKB-SubCell"/>
</dbReference>
<name>A0A517U3H8_9BACT</name>
<evidence type="ECO:0000313" key="8">
    <source>
        <dbReference type="EMBL" id="QDT75178.1"/>
    </source>
</evidence>
<feature type="transmembrane region" description="Helical" evidence="7">
    <location>
        <begin position="79"/>
        <end position="102"/>
    </location>
</feature>
<comment type="subcellular location">
    <subcellularLocation>
        <location evidence="1">Membrane</location>
        <topology evidence="1">Multi-pass membrane protein</topology>
    </subcellularLocation>
</comment>
<evidence type="ECO:0000256" key="6">
    <source>
        <dbReference type="ARBA" id="ARBA00023136"/>
    </source>
</evidence>
<feature type="transmembrane region" description="Helical" evidence="7">
    <location>
        <begin position="496"/>
        <end position="516"/>
    </location>
</feature>
<comment type="similarity">
    <text evidence="2">Belongs to the major facilitator superfamily. Folate-biopterin transporter (TC 2.A.71) family.</text>
</comment>
<dbReference type="OrthoDB" id="9787815at2"/>
<dbReference type="Gene3D" id="1.20.1250.20">
    <property type="entry name" value="MFS general substrate transporter like domains"/>
    <property type="match status" value="2"/>
</dbReference>
<feature type="transmembrane region" description="Helical" evidence="7">
    <location>
        <begin position="558"/>
        <end position="578"/>
    </location>
</feature>
<feature type="transmembrane region" description="Helical" evidence="7">
    <location>
        <begin position="467"/>
        <end position="489"/>
    </location>
</feature>
<accession>A0A517U3H8</accession>
<gene>
    <name evidence="8" type="ORF">I41_43870</name>
</gene>
<keyword evidence="4 7" id="KW-0812">Transmembrane</keyword>
<dbReference type="KEGG" id="llh:I41_43870"/>
<feature type="transmembrane region" description="Helical" evidence="7">
    <location>
        <begin position="20"/>
        <end position="38"/>
    </location>
</feature>
<dbReference type="InterPro" id="IPR004752">
    <property type="entry name" value="AmpG_permease/AT-1"/>
</dbReference>
<feature type="transmembrane region" description="Helical" evidence="7">
    <location>
        <begin position="109"/>
        <end position="132"/>
    </location>
</feature>
<dbReference type="Pfam" id="PF03092">
    <property type="entry name" value="BT1"/>
    <property type="match status" value="1"/>
</dbReference>
<keyword evidence="3" id="KW-0813">Transport</keyword>
<keyword evidence="9" id="KW-1185">Reference proteome</keyword>
<protein>
    <submittedName>
        <fullName evidence="8">Muropeptide transporter</fullName>
    </submittedName>
</protein>
<evidence type="ECO:0000256" key="7">
    <source>
        <dbReference type="SAM" id="Phobius"/>
    </source>
</evidence>
<feature type="transmembrane region" description="Helical" evidence="7">
    <location>
        <begin position="50"/>
        <end position="67"/>
    </location>
</feature>
<organism evidence="8 9">
    <name type="scientific">Lacipirellula limnantheis</name>
    <dbReference type="NCBI Taxonomy" id="2528024"/>
    <lineage>
        <taxon>Bacteria</taxon>
        <taxon>Pseudomonadati</taxon>
        <taxon>Planctomycetota</taxon>
        <taxon>Planctomycetia</taxon>
        <taxon>Pirellulales</taxon>
        <taxon>Lacipirellulaceae</taxon>
        <taxon>Lacipirellula</taxon>
    </lineage>
</organism>
<reference evidence="8 9" key="1">
    <citation type="submission" date="2019-02" db="EMBL/GenBank/DDBJ databases">
        <title>Deep-cultivation of Planctomycetes and their phenomic and genomic characterization uncovers novel biology.</title>
        <authorList>
            <person name="Wiegand S."/>
            <person name="Jogler M."/>
            <person name="Boedeker C."/>
            <person name="Pinto D."/>
            <person name="Vollmers J."/>
            <person name="Rivas-Marin E."/>
            <person name="Kohn T."/>
            <person name="Peeters S.H."/>
            <person name="Heuer A."/>
            <person name="Rast P."/>
            <person name="Oberbeckmann S."/>
            <person name="Bunk B."/>
            <person name="Jeske O."/>
            <person name="Meyerdierks A."/>
            <person name="Storesund J.E."/>
            <person name="Kallscheuer N."/>
            <person name="Luecker S."/>
            <person name="Lage O.M."/>
            <person name="Pohl T."/>
            <person name="Merkel B.J."/>
            <person name="Hornburger P."/>
            <person name="Mueller R.-W."/>
            <person name="Bruemmer F."/>
            <person name="Labrenz M."/>
            <person name="Spormann A.M."/>
            <person name="Op den Camp H."/>
            <person name="Overmann J."/>
            <person name="Amann R."/>
            <person name="Jetten M.S.M."/>
            <person name="Mascher T."/>
            <person name="Medema M.H."/>
            <person name="Devos D.P."/>
            <person name="Kaster A.-K."/>
            <person name="Ovreas L."/>
            <person name="Rohde M."/>
            <person name="Galperin M.Y."/>
            <person name="Jogler C."/>
        </authorList>
    </citation>
    <scope>NUCLEOTIDE SEQUENCE [LARGE SCALE GENOMIC DNA]</scope>
    <source>
        <strain evidence="8 9">I41</strain>
    </source>
</reference>
<evidence type="ECO:0000256" key="2">
    <source>
        <dbReference type="ARBA" id="ARBA00007015"/>
    </source>
</evidence>
<sequence length="622" mass="67679">MRPSSPNADRTRTPWAWVPSLYFAQGIPYVVVMTVAVIMFKRLGVSNSQIAFYTSVLYLPWVIKPLWSPLVQRIGTRRGWVIVMQLLVGAGLGAAALAIPAADFVRYTLAALAFVAVASATHDVAADGFYLLALSSHEQAWFVGIRSTAYRLAMIAGQGLLVMLAGQLEISTGLPLVRINVAATTETPRPLTAEPASFAAIDDDGPQHVVASSNKLQLSIGDRAKSDGEALVAQVRKWNVDRGFYPAPEEATPKGGNDSPGWLARLEDWIRARFGPQRSGDQAASEQIGDLAIVYMRLAKSVPAGEEQVVQVGLSGGDPSFKVVEGERFVVTDQNWTEPFASLVQVESELDEPSSATFEVRSGNLTLAWSATFFILAGLFGLVCLYHFFALPHPAADGQPTTAASNPLGGFFEPFDDFFRKPRILALLAFLLLYRLPESQLVKLATPFLIDPREKGGLALTTGEVGFVYGTVGVLMLTLGGIIGGFVAAKHGLKRWLWPMALIIHLPNAAFLFLAMAQPDDLWVITAAVGVEQFGYGFGFTAYMLYCIYIARGEHQTVHYALCTGCMALGMMIPGMWSGWLQQLIGYEHFFIWVMICTIPSFATVAFIPLDRDLGKKTEEAA</sequence>
<feature type="transmembrane region" description="Helical" evidence="7">
    <location>
        <begin position="367"/>
        <end position="389"/>
    </location>
</feature>
<evidence type="ECO:0000256" key="1">
    <source>
        <dbReference type="ARBA" id="ARBA00004141"/>
    </source>
</evidence>